<dbReference type="OrthoDB" id="5397416at2"/>
<dbReference type="EMBL" id="CP001124">
    <property type="protein sequence ID" value="ACH38053.1"/>
    <property type="molecule type" value="Genomic_DNA"/>
</dbReference>
<gene>
    <name evidence="1" type="ordered locus">Gbem_1032</name>
</gene>
<dbReference type="RefSeq" id="WP_012529467.1">
    <property type="nucleotide sequence ID" value="NC_011146.1"/>
</dbReference>
<proteinExistence type="predicted"/>
<reference evidence="1 2" key="2">
    <citation type="journal article" date="2010" name="BMC Genomics">
        <title>The genome of Geobacter bemidjiensis, exemplar for the subsurface clade of Geobacter species that predominate in Fe(III)-reducing subsurface environments.</title>
        <authorList>
            <person name="Aklujkar M."/>
            <person name="Young N.D."/>
            <person name="Holmes D."/>
            <person name="Chavan M."/>
            <person name="Risso C."/>
            <person name="Kiss H.E."/>
            <person name="Han C.S."/>
            <person name="Land M.L."/>
            <person name="Lovley D.R."/>
        </authorList>
    </citation>
    <scope>NUCLEOTIDE SEQUENCE [LARGE SCALE GENOMIC DNA]</scope>
    <source>
        <strain evidence="2">ATCC BAA-1014 / DSM 16622 / JCM 12645 / Bem</strain>
    </source>
</reference>
<keyword evidence="2" id="KW-1185">Reference proteome</keyword>
<sequence>MGPKETNVCAGDHEHHICYLHSKGKVEEVEKLTDNPTVTCSICLVNANSPDNVCSPTTLGGGFQYSHMQYSKKIICESIVPDTGAGKKKEE</sequence>
<protein>
    <submittedName>
        <fullName evidence="1">Uncharacterized protein</fullName>
    </submittedName>
</protein>
<dbReference type="KEGG" id="gbm:Gbem_1032"/>
<evidence type="ECO:0000313" key="2">
    <source>
        <dbReference type="Proteomes" id="UP000008825"/>
    </source>
</evidence>
<accession>B5EGI8</accession>
<dbReference type="Proteomes" id="UP000008825">
    <property type="component" value="Chromosome"/>
</dbReference>
<reference evidence="1 2" key="1">
    <citation type="submission" date="2008-07" db="EMBL/GenBank/DDBJ databases">
        <title>Complete sequence of Geobacter bemidjiensis BEM.</title>
        <authorList>
            <consortium name="US DOE Joint Genome Institute"/>
            <person name="Lucas S."/>
            <person name="Copeland A."/>
            <person name="Lapidus A."/>
            <person name="Glavina del Rio T."/>
            <person name="Dalin E."/>
            <person name="Tice H."/>
            <person name="Bruce D."/>
            <person name="Goodwin L."/>
            <person name="Pitluck S."/>
            <person name="Kiss H."/>
            <person name="Brettin T."/>
            <person name="Detter J.C."/>
            <person name="Han C."/>
            <person name="Kuske C.R."/>
            <person name="Schmutz J."/>
            <person name="Larimer F."/>
            <person name="Land M."/>
            <person name="Hauser L."/>
            <person name="Kyrpides N."/>
            <person name="Lykidis A."/>
            <person name="Lovley D."/>
            <person name="Richardson P."/>
        </authorList>
    </citation>
    <scope>NUCLEOTIDE SEQUENCE [LARGE SCALE GENOMIC DNA]</scope>
    <source>
        <strain evidence="2">ATCC BAA-1014 / DSM 16622 / JCM 12645 / Bem</strain>
    </source>
</reference>
<dbReference type="HOGENOM" id="CLU_2422757_0_0_7"/>
<dbReference type="AlphaFoldDB" id="B5EGI8"/>
<organism evidence="1 2">
    <name type="scientific">Citrifermentans bemidjiense (strain ATCC BAA-1014 / DSM 16622 / JCM 12645 / Bem)</name>
    <name type="common">Geobacter bemidjiensis</name>
    <dbReference type="NCBI Taxonomy" id="404380"/>
    <lineage>
        <taxon>Bacteria</taxon>
        <taxon>Pseudomonadati</taxon>
        <taxon>Thermodesulfobacteriota</taxon>
        <taxon>Desulfuromonadia</taxon>
        <taxon>Geobacterales</taxon>
        <taxon>Geobacteraceae</taxon>
        <taxon>Citrifermentans</taxon>
    </lineage>
</organism>
<name>B5EGI8_CITBB</name>
<evidence type="ECO:0000313" key="1">
    <source>
        <dbReference type="EMBL" id="ACH38053.1"/>
    </source>
</evidence>